<dbReference type="AlphaFoldDB" id="A0A7G6TWY4"/>
<sequence>MAGKPAPDHIRSAFPILINASTGLFKREFVRSLDTKELRPAKTRDHQEALTFARLLEEVMAALSHPAATPSAPVTVDANEIGESVFRQLLEDDETTRLIGDDRRRIEHRDFNFETCTEFVVARATKFPHLIDVPASSAIGMQLDHAEIYGEENIDLANEYRAAYARRDPSIVAAETSIELKRRGASYEKSSAEYQAVALEVLRAHVRAYDAIEKRHQGVDIPTPVEPVRSPRGPRLSEAFEVWKMGGGGVRGSKTPGKNSIIETGQVVRYFTDLYGDIHLGDITRAKAREFRDAIAKVPTRLPTRLRKMPLPKLLEQDLSGQPLRHANTVNKLLQLIGAVVSKAEAEAMLDDVEHFANPFTKAVKLRVDDGDTEDREIFSKADLRAIFTSPVFSGNWRTVGGKGEAPFWLPLIGLLSGMRLNEMAGMRLIDLREDEDDDVWFFDVSRKGGRSTKTATSIRRIPLHPELKRIGLLTYRAWLLDRGAKLNDPLWPGVKSSAWSKWVNSYLNVKCGITDSTKVFHSFRHTFKRMARDAELYEELHDAITGHANKGSVGRDYGAGFSIKPLAKAMAQIKPPIDLKALTWKLP</sequence>
<dbReference type="InterPro" id="IPR011010">
    <property type="entry name" value="DNA_brk_join_enz"/>
</dbReference>
<dbReference type="InterPro" id="IPR013762">
    <property type="entry name" value="Integrase-like_cat_sf"/>
</dbReference>
<dbReference type="SUPFAM" id="SSF56349">
    <property type="entry name" value="DNA breaking-rejoining enzymes"/>
    <property type="match status" value="1"/>
</dbReference>
<dbReference type="Proteomes" id="UP000515291">
    <property type="component" value="Chromosome"/>
</dbReference>
<keyword evidence="1" id="KW-0233">DNA recombination</keyword>
<name>A0A7G6TWY4_9BRAD</name>
<dbReference type="PROSITE" id="PS51898">
    <property type="entry name" value="TYR_RECOMBINASE"/>
    <property type="match status" value="1"/>
</dbReference>
<dbReference type="GO" id="GO:0003677">
    <property type="term" value="F:DNA binding"/>
    <property type="evidence" value="ECO:0007669"/>
    <property type="project" value="InterPro"/>
</dbReference>
<organism evidence="3 4">
    <name type="scientific">Tardiphaga robiniae</name>
    <dbReference type="NCBI Taxonomy" id="943830"/>
    <lineage>
        <taxon>Bacteria</taxon>
        <taxon>Pseudomonadati</taxon>
        <taxon>Pseudomonadota</taxon>
        <taxon>Alphaproteobacteria</taxon>
        <taxon>Hyphomicrobiales</taxon>
        <taxon>Nitrobacteraceae</taxon>
        <taxon>Tardiphaga</taxon>
    </lineage>
</organism>
<dbReference type="KEGG" id="trb:HB776_08465"/>
<evidence type="ECO:0000259" key="2">
    <source>
        <dbReference type="PROSITE" id="PS51898"/>
    </source>
</evidence>
<dbReference type="InterPro" id="IPR002104">
    <property type="entry name" value="Integrase_catalytic"/>
</dbReference>
<dbReference type="Gene3D" id="1.10.443.10">
    <property type="entry name" value="Intergrase catalytic core"/>
    <property type="match status" value="1"/>
</dbReference>
<reference evidence="4" key="1">
    <citation type="journal article" date="2020" name="Mol. Plant Microbe">
        <title>Rhizobial microsymbionts of the narrowly endemic Oxytropis species growing in Kamchatka are characterized by significant genetic diversity and possess a set of genes that are associated with T3SS and T6SS secretion systems and can affect the development of symbiosis.</title>
        <authorList>
            <person name="Safronova V."/>
            <person name="Guro P."/>
            <person name="Sazanova A."/>
            <person name="Kuznetsova I."/>
            <person name="Belimov A."/>
            <person name="Yakubov V."/>
            <person name="Chirak E."/>
            <person name="Afonin A."/>
            <person name="Gogolev Y."/>
            <person name="Andronov E."/>
            <person name="Tikhonovich I."/>
        </authorList>
    </citation>
    <scope>NUCLEOTIDE SEQUENCE [LARGE SCALE GENOMIC DNA]</scope>
    <source>
        <strain evidence="4">581</strain>
    </source>
</reference>
<accession>A0A7G6TWY4</accession>
<evidence type="ECO:0000256" key="1">
    <source>
        <dbReference type="ARBA" id="ARBA00023172"/>
    </source>
</evidence>
<evidence type="ECO:0000313" key="4">
    <source>
        <dbReference type="Proteomes" id="UP000515291"/>
    </source>
</evidence>
<proteinExistence type="predicted"/>
<feature type="domain" description="Tyr recombinase" evidence="2">
    <location>
        <begin position="374"/>
        <end position="572"/>
    </location>
</feature>
<gene>
    <name evidence="3" type="ORF">HB776_08465</name>
</gene>
<dbReference type="GO" id="GO:0006310">
    <property type="term" value="P:DNA recombination"/>
    <property type="evidence" value="ECO:0007669"/>
    <property type="project" value="UniProtKB-KW"/>
</dbReference>
<dbReference type="CDD" id="cd01184">
    <property type="entry name" value="INT_C_like_1"/>
    <property type="match status" value="1"/>
</dbReference>
<protein>
    <submittedName>
        <fullName evidence="3">Site-specific integrase</fullName>
    </submittedName>
</protein>
<evidence type="ECO:0000313" key="3">
    <source>
        <dbReference type="EMBL" id="QND71266.1"/>
    </source>
</evidence>
<dbReference type="GO" id="GO:0015074">
    <property type="term" value="P:DNA integration"/>
    <property type="evidence" value="ECO:0007669"/>
    <property type="project" value="InterPro"/>
</dbReference>
<dbReference type="EMBL" id="CP050292">
    <property type="protein sequence ID" value="QND71266.1"/>
    <property type="molecule type" value="Genomic_DNA"/>
</dbReference>